<keyword evidence="8" id="KW-1185">Reference proteome</keyword>
<dbReference type="Gene3D" id="3.40.50.2300">
    <property type="match status" value="1"/>
</dbReference>
<evidence type="ECO:0000313" key="6">
    <source>
        <dbReference type="EMBL" id="WOX30216.1"/>
    </source>
</evidence>
<dbReference type="SMART" id="SM00448">
    <property type="entry name" value="REC"/>
    <property type="match status" value="1"/>
</dbReference>
<dbReference type="GO" id="GO:0003677">
    <property type="term" value="F:DNA binding"/>
    <property type="evidence" value="ECO:0007669"/>
    <property type="project" value="UniProtKB-KW"/>
</dbReference>
<keyword evidence="1" id="KW-0902">Two-component regulatory system</keyword>
<dbReference type="SUPFAM" id="SSF52172">
    <property type="entry name" value="CheY-like"/>
    <property type="match status" value="1"/>
</dbReference>
<dbReference type="Proteomes" id="UP001304419">
    <property type="component" value="Chromosome 1"/>
</dbReference>
<reference evidence="6 8" key="2">
    <citation type="submission" date="2023-10" db="EMBL/GenBank/DDBJ databases">
        <title>To unveil natural product biosynthetic capacity in Pseudoalteromonas.</title>
        <authorList>
            <person name="Wang J."/>
        </authorList>
    </citation>
    <scope>NUCLEOTIDE SEQUENCE [LARGE SCALE GENOMIC DNA]</scope>
    <source>
        <strain evidence="6 8">DSM 15914</strain>
    </source>
</reference>
<dbReference type="Gene3D" id="2.40.50.1020">
    <property type="entry name" value="LytTr DNA-binding domain"/>
    <property type="match status" value="1"/>
</dbReference>
<organism evidence="5 7">
    <name type="scientific">Pseudoalteromonas maricaloris</name>
    <dbReference type="NCBI Taxonomy" id="184924"/>
    <lineage>
        <taxon>Bacteria</taxon>
        <taxon>Pseudomonadati</taxon>
        <taxon>Pseudomonadota</taxon>
        <taxon>Gammaproteobacteria</taxon>
        <taxon>Alteromonadales</taxon>
        <taxon>Pseudoalteromonadaceae</taxon>
        <taxon>Pseudoalteromonas</taxon>
    </lineage>
</organism>
<evidence type="ECO:0000259" key="4">
    <source>
        <dbReference type="PROSITE" id="PS50930"/>
    </source>
</evidence>
<dbReference type="PROSITE" id="PS50110">
    <property type="entry name" value="RESPONSE_REGULATORY"/>
    <property type="match status" value="1"/>
</dbReference>
<dbReference type="EMBL" id="WEIA01000004">
    <property type="protein sequence ID" value="NLR21415.1"/>
    <property type="molecule type" value="Genomic_DNA"/>
</dbReference>
<proteinExistence type="predicted"/>
<dbReference type="InterPro" id="IPR001789">
    <property type="entry name" value="Sig_transdc_resp-reg_receiver"/>
</dbReference>
<dbReference type="InterPro" id="IPR011006">
    <property type="entry name" value="CheY-like_superfamily"/>
</dbReference>
<dbReference type="InterPro" id="IPR046947">
    <property type="entry name" value="LytR-like"/>
</dbReference>
<dbReference type="Proteomes" id="UP000646877">
    <property type="component" value="Unassembled WGS sequence"/>
</dbReference>
<name>A0A8I2H341_9GAMM</name>
<dbReference type="PANTHER" id="PTHR37299:SF1">
    <property type="entry name" value="STAGE 0 SPORULATION PROTEIN A HOMOLOG"/>
    <property type="match status" value="1"/>
</dbReference>
<dbReference type="RefSeq" id="WP_130126204.1">
    <property type="nucleotide sequence ID" value="NZ_CBCSDF010000001.1"/>
</dbReference>
<evidence type="ECO:0000313" key="8">
    <source>
        <dbReference type="Proteomes" id="UP001304419"/>
    </source>
</evidence>
<dbReference type="EMBL" id="CP137578">
    <property type="protein sequence ID" value="WOX30216.1"/>
    <property type="molecule type" value="Genomic_DNA"/>
</dbReference>
<feature type="modified residue" description="4-aspartylphosphate" evidence="2">
    <location>
        <position position="54"/>
    </location>
</feature>
<dbReference type="Pfam" id="PF04397">
    <property type="entry name" value="LytTR"/>
    <property type="match status" value="1"/>
</dbReference>
<keyword evidence="6" id="KW-0238">DNA-binding</keyword>
<feature type="domain" description="Response regulatory" evidence="3">
    <location>
        <begin position="3"/>
        <end position="117"/>
    </location>
</feature>
<dbReference type="AlphaFoldDB" id="A0A8I2H341"/>
<accession>A0A8I2H341</accession>
<evidence type="ECO:0000313" key="5">
    <source>
        <dbReference type="EMBL" id="NLR21415.1"/>
    </source>
</evidence>
<evidence type="ECO:0000313" key="7">
    <source>
        <dbReference type="Proteomes" id="UP000646877"/>
    </source>
</evidence>
<protein>
    <submittedName>
        <fullName evidence="6">LytTR family DNA-binding domain-containing protein</fullName>
    </submittedName>
    <submittedName>
        <fullName evidence="5">Response regulator transcription factor</fullName>
    </submittedName>
</protein>
<dbReference type="GO" id="GO:0000156">
    <property type="term" value="F:phosphorelay response regulator activity"/>
    <property type="evidence" value="ECO:0007669"/>
    <property type="project" value="InterPro"/>
</dbReference>
<evidence type="ECO:0000259" key="3">
    <source>
        <dbReference type="PROSITE" id="PS50110"/>
    </source>
</evidence>
<gene>
    <name evidence="5" type="ORF">F9Y85_08815</name>
    <name evidence="6" type="ORF">R5H13_08145</name>
</gene>
<dbReference type="InterPro" id="IPR007492">
    <property type="entry name" value="LytTR_DNA-bd_dom"/>
</dbReference>
<reference evidence="5" key="1">
    <citation type="submission" date="2019-10" db="EMBL/GenBank/DDBJ databases">
        <authorList>
            <person name="Paulsen S."/>
        </authorList>
    </citation>
    <scope>NUCLEOTIDE SEQUENCE</scope>
    <source>
        <strain evidence="5">LMG 19692</strain>
    </source>
</reference>
<evidence type="ECO:0000256" key="2">
    <source>
        <dbReference type="PROSITE-ProRule" id="PRU00169"/>
    </source>
</evidence>
<dbReference type="PANTHER" id="PTHR37299">
    <property type="entry name" value="TRANSCRIPTIONAL REGULATOR-RELATED"/>
    <property type="match status" value="1"/>
</dbReference>
<evidence type="ECO:0000256" key="1">
    <source>
        <dbReference type="ARBA" id="ARBA00023012"/>
    </source>
</evidence>
<dbReference type="SMART" id="SM00850">
    <property type="entry name" value="LytTR"/>
    <property type="match status" value="1"/>
</dbReference>
<feature type="domain" description="HTH LytTR-type" evidence="4">
    <location>
        <begin position="128"/>
        <end position="232"/>
    </location>
</feature>
<dbReference type="PROSITE" id="PS50930">
    <property type="entry name" value="HTH_LYTTR"/>
    <property type="match status" value="1"/>
</dbReference>
<keyword evidence="2" id="KW-0597">Phosphoprotein</keyword>
<sequence length="236" mass="25859">MLNIAIVEDEQPAIDKLTEQLSQITKYNLVLTCNTPLVFLDTYRELAIDIVFVDINLPECNGVTLVEKLQGAGFSGAIIFTTAYSEFAVEAFTLGAVDYLLKPYSTERLALALSRVNRVIATGFAATLTSKVAGKTSLIDVSSIELIKLEYGQAIAFSNGQQYPIDGSLEEIQQQLPTHFLRVHRNAIVNQSAITAFERWVTGGYLVKLRDSNLQVVTSRGGAKLLKQQLSNIGLS</sequence>
<dbReference type="Pfam" id="PF00072">
    <property type="entry name" value="Response_reg"/>
    <property type="match status" value="1"/>
</dbReference>